<dbReference type="SUPFAM" id="SSF52374">
    <property type="entry name" value="Nucleotidylyl transferase"/>
    <property type="match status" value="1"/>
</dbReference>
<evidence type="ECO:0000256" key="3">
    <source>
        <dbReference type="ARBA" id="ARBA00011245"/>
    </source>
</evidence>
<dbReference type="InterPro" id="IPR014729">
    <property type="entry name" value="Rossmann-like_a/b/a_fold"/>
</dbReference>
<dbReference type="Pfam" id="PF09190">
    <property type="entry name" value="DALR_2"/>
    <property type="match status" value="1"/>
</dbReference>
<evidence type="ECO:0000256" key="4">
    <source>
        <dbReference type="ARBA" id="ARBA00022490"/>
    </source>
</evidence>
<dbReference type="InterPro" id="IPR015803">
    <property type="entry name" value="Cys-tRNA-ligase"/>
</dbReference>
<keyword evidence="10 12" id="KW-0648">Protein biosynthesis</keyword>
<dbReference type="InterPro" id="IPR024909">
    <property type="entry name" value="Cys-tRNA/MSH_ligase"/>
</dbReference>
<evidence type="ECO:0000256" key="8">
    <source>
        <dbReference type="ARBA" id="ARBA00022833"/>
    </source>
</evidence>
<sequence>MKIHNTITRQKEEFKPIKEKKIGIYVCGPTVYGEPHIGHARSAYIFDYITAYLKYRGFKVKFVRNVTDVDDKIINKAKEQKDAEDLKQATKLVADKFLAKYHEDMDTLGIRRPDVEPKATEHIKNMIKTISLLIEKEYAYEAGGDVYYSVRKFANYGKLSNQSLDKMEIGARIAPGENKKDPLDFALWKKAKEGEPSWPSPWGEGRPGWHIECSVMSTHFLGENFDIHGGGIDLIFPHHENEIAQAQGFENGKFANYWIHNGLLTINSEKMSKSLGNFISIKDFLASHSSDILKVFFLSAHYRSPIDFTDEKINEAKKEYERINILMRKLDRMFGTRQVNTVVHGGAGEMGEFHDKFIEYMDDDFNTPKALSVLFDMVNRCNRLLDSNEKLKNQMLNHAMEIIKEIADVFGLDFLKERSGEISDNEIKFKMATREALRKNKKYKEADEVRKALEEKGIIIEDTKEGVTWRRKIS</sequence>
<comment type="caution">
    <text evidence="15">The sequence shown here is derived from an EMBL/GenBank/DDBJ whole genome shotgun (WGS) entry which is preliminary data.</text>
</comment>
<dbReference type="InterPro" id="IPR015273">
    <property type="entry name" value="Cys-tRNA-synt_Ia_DALR"/>
</dbReference>
<proteinExistence type="inferred from homology"/>
<evidence type="ECO:0000256" key="13">
    <source>
        <dbReference type="SAM" id="Coils"/>
    </source>
</evidence>
<keyword evidence="7 12" id="KW-0547">Nucleotide-binding</keyword>
<dbReference type="InterPro" id="IPR056411">
    <property type="entry name" value="CysS_C"/>
</dbReference>
<dbReference type="Gene3D" id="1.20.120.1910">
    <property type="entry name" value="Cysteine-tRNA ligase, C-terminal anti-codon recognition domain"/>
    <property type="match status" value="1"/>
</dbReference>
<evidence type="ECO:0000256" key="2">
    <source>
        <dbReference type="ARBA" id="ARBA00005594"/>
    </source>
</evidence>
<dbReference type="PANTHER" id="PTHR10890">
    <property type="entry name" value="CYSTEINYL-TRNA SYNTHETASE"/>
    <property type="match status" value="1"/>
</dbReference>
<protein>
    <recommendedName>
        <fullName evidence="12">Cysteine--tRNA ligase</fullName>
        <ecNumber evidence="12">6.1.1.16</ecNumber>
    </recommendedName>
    <alternativeName>
        <fullName evidence="12">Cysteinyl-tRNA synthetase</fullName>
        <shortName evidence="12">CysRS</shortName>
    </alternativeName>
</protein>
<feature type="binding site" evidence="12">
    <location>
        <position position="27"/>
    </location>
    <ligand>
        <name>Zn(2+)</name>
        <dbReference type="ChEBI" id="CHEBI:29105"/>
    </ligand>
</feature>
<evidence type="ECO:0000256" key="11">
    <source>
        <dbReference type="ARBA" id="ARBA00023146"/>
    </source>
</evidence>
<feature type="coiled-coil region" evidence="13">
    <location>
        <begin position="306"/>
        <end position="333"/>
    </location>
</feature>
<dbReference type="PRINTS" id="PR00983">
    <property type="entry name" value="TRNASYNTHCYS"/>
</dbReference>
<dbReference type="GO" id="GO:0005829">
    <property type="term" value="C:cytosol"/>
    <property type="evidence" value="ECO:0007669"/>
    <property type="project" value="TreeGrafter"/>
</dbReference>
<dbReference type="EMBL" id="PEWV01000018">
    <property type="protein sequence ID" value="PIU42124.1"/>
    <property type="molecule type" value="Genomic_DNA"/>
</dbReference>
<gene>
    <name evidence="12" type="primary">cysS</name>
    <name evidence="15" type="ORF">COS99_01870</name>
</gene>
<dbReference type="AlphaFoldDB" id="A0A2J0KXU3"/>
<feature type="binding site" evidence="12">
    <location>
        <position position="273"/>
    </location>
    <ligand>
        <name>ATP</name>
        <dbReference type="ChEBI" id="CHEBI:30616"/>
    </ligand>
</feature>
<feature type="binding site" evidence="12">
    <location>
        <position position="238"/>
    </location>
    <ligand>
        <name>Zn(2+)</name>
        <dbReference type="ChEBI" id="CHEBI:29105"/>
    </ligand>
</feature>
<comment type="similarity">
    <text evidence="2 12">Belongs to the class-I aminoacyl-tRNA synthetase family.</text>
</comment>
<dbReference type="GO" id="GO:0005524">
    <property type="term" value="F:ATP binding"/>
    <property type="evidence" value="ECO:0007669"/>
    <property type="project" value="UniProtKB-UniRule"/>
</dbReference>
<dbReference type="Proteomes" id="UP000230052">
    <property type="component" value="Unassembled WGS sequence"/>
</dbReference>
<dbReference type="InterPro" id="IPR009080">
    <property type="entry name" value="tRNAsynth_Ia_anticodon-bd"/>
</dbReference>
<evidence type="ECO:0000256" key="5">
    <source>
        <dbReference type="ARBA" id="ARBA00022598"/>
    </source>
</evidence>
<keyword evidence="5 12" id="KW-0436">Ligase</keyword>
<keyword evidence="6 12" id="KW-0479">Metal-binding</keyword>
<comment type="subunit">
    <text evidence="3 12">Monomer.</text>
</comment>
<dbReference type="NCBIfam" id="TIGR00435">
    <property type="entry name" value="cysS"/>
    <property type="match status" value="1"/>
</dbReference>
<dbReference type="CDD" id="cd00672">
    <property type="entry name" value="CysRS_core"/>
    <property type="match status" value="1"/>
</dbReference>
<dbReference type="Pfam" id="PF23493">
    <property type="entry name" value="CysS_C"/>
    <property type="match status" value="1"/>
</dbReference>
<dbReference type="GO" id="GO:0004817">
    <property type="term" value="F:cysteine-tRNA ligase activity"/>
    <property type="evidence" value="ECO:0007669"/>
    <property type="project" value="UniProtKB-UniRule"/>
</dbReference>
<keyword evidence="9 12" id="KW-0067">ATP-binding</keyword>
<dbReference type="Gene3D" id="3.40.50.620">
    <property type="entry name" value="HUPs"/>
    <property type="match status" value="1"/>
</dbReference>
<dbReference type="GO" id="GO:0006423">
    <property type="term" value="P:cysteinyl-tRNA aminoacylation"/>
    <property type="evidence" value="ECO:0007669"/>
    <property type="project" value="UniProtKB-UniRule"/>
</dbReference>
<evidence type="ECO:0000256" key="7">
    <source>
        <dbReference type="ARBA" id="ARBA00022741"/>
    </source>
</evidence>
<comment type="catalytic activity">
    <reaction evidence="12">
        <text>tRNA(Cys) + L-cysteine + ATP = L-cysteinyl-tRNA(Cys) + AMP + diphosphate</text>
        <dbReference type="Rhea" id="RHEA:17773"/>
        <dbReference type="Rhea" id="RHEA-COMP:9661"/>
        <dbReference type="Rhea" id="RHEA-COMP:9679"/>
        <dbReference type="ChEBI" id="CHEBI:30616"/>
        <dbReference type="ChEBI" id="CHEBI:33019"/>
        <dbReference type="ChEBI" id="CHEBI:35235"/>
        <dbReference type="ChEBI" id="CHEBI:78442"/>
        <dbReference type="ChEBI" id="CHEBI:78517"/>
        <dbReference type="ChEBI" id="CHEBI:456215"/>
        <dbReference type="EC" id="6.1.1.16"/>
    </reaction>
</comment>
<evidence type="ECO:0000256" key="1">
    <source>
        <dbReference type="ARBA" id="ARBA00004496"/>
    </source>
</evidence>
<evidence type="ECO:0000313" key="16">
    <source>
        <dbReference type="Proteomes" id="UP000230052"/>
    </source>
</evidence>
<keyword evidence="11 12" id="KW-0030">Aminoacyl-tRNA synthetase</keyword>
<evidence type="ECO:0000313" key="15">
    <source>
        <dbReference type="EMBL" id="PIU42124.1"/>
    </source>
</evidence>
<keyword evidence="13" id="KW-0175">Coiled coil</keyword>
<dbReference type="GO" id="GO:0008270">
    <property type="term" value="F:zinc ion binding"/>
    <property type="evidence" value="ECO:0007669"/>
    <property type="project" value="UniProtKB-UniRule"/>
</dbReference>
<keyword evidence="8 12" id="KW-0862">Zinc</keyword>
<keyword evidence="4 12" id="KW-0963">Cytoplasm</keyword>
<feature type="binding site" evidence="12">
    <location>
        <position position="242"/>
    </location>
    <ligand>
        <name>Zn(2+)</name>
        <dbReference type="ChEBI" id="CHEBI:29105"/>
    </ligand>
</feature>
<dbReference type="SUPFAM" id="SSF47323">
    <property type="entry name" value="Anticodon-binding domain of a subclass of class I aminoacyl-tRNA synthetases"/>
    <property type="match status" value="1"/>
</dbReference>
<comment type="subcellular location">
    <subcellularLocation>
        <location evidence="1 12">Cytoplasm</location>
    </subcellularLocation>
</comment>
<feature type="short sequence motif" description="'HIGH' region" evidence="12">
    <location>
        <begin position="29"/>
        <end position="39"/>
    </location>
</feature>
<name>A0A2J0KXU3_9BACT</name>
<dbReference type="PANTHER" id="PTHR10890:SF3">
    <property type="entry name" value="CYSTEINE--TRNA LIGASE, CYTOPLASMIC"/>
    <property type="match status" value="1"/>
</dbReference>
<evidence type="ECO:0000256" key="6">
    <source>
        <dbReference type="ARBA" id="ARBA00022723"/>
    </source>
</evidence>
<dbReference type="HAMAP" id="MF_00041">
    <property type="entry name" value="Cys_tRNA_synth"/>
    <property type="match status" value="1"/>
</dbReference>
<dbReference type="EC" id="6.1.1.16" evidence="12"/>
<dbReference type="FunFam" id="3.40.50.620:FF:000009">
    <property type="entry name" value="Cysteine--tRNA ligase"/>
    <property type="match status" value="1"/>
</dbReference>
<comment type="cofactor">
    <cofactor evidence="12">
        <name>Zn(2+)</name>
        <dbReference type="ChEBI" id="CHEBI:29105"/>
    </cofactor>
    <text evidence="12">Binds 1 zinc ion per subunit.</text>
</comment>
<reference evidence="15 16" key="1">
    <citation type="submission" date="2017-09" db="EMBL/GenBank/DDBJ databases">
        <title>Depth-based differentiation of microbial function through sediment-hosted aquifers and enrichment of novel symbionts in the deep terrestrial subsurface.</title>
        <authorList>
            <person name="Probst A.J."/>
            <person name="Ladd B."/>
            <person name="Jarett J.K."/>
            <person name="Geller-Mcgrath D.E."/>
            <person name="Sieber C.M."/>
            <person name="Emerson J.B."/>
            <person name="Anantharaman K."/>
            <person name="Thomas B.C."/>
            <person name="Malmstrom R."/>
            <person name="Stieglmeier M."/>
            <person name="Klingl A."/>
            <person name="Woyke T."/>
            <person name="Ryan C.M."/>
            <person name="Banfield J.F."/>
        </authorList>
    </citation>
    <scope>NUCLEOTIDE SEQUENCE [LARGE SCALE GENOMIC DNA]</scope>
    <source>
        <strain evidence="15">CG07_land_8_20_14_0_80_42_15</strain>
    </source>
</reference>
<evidence type="ECO:0000256" key="12">
    <source>
        <dbReference type="HAMAP-Rule" id="MF_00041"/>
    </source>
</evidence>
<organism evidence="15 16">
    <name type="scientific">Candidatus Aquitaenariimonas noxiae</name>
    <dbReference type="NCBI Taxonomy" id="1974741"/>
    <lineage>
        <taxon>Bacteria</taxon>
        <taxon>Pseudomonadati</taxon>
        <taxon>Candidatus Omnitrophota</taxon>
        <taxon>Candidatus Aquitaenariimonas</taxon>
    </lineage>
</organism>
<feature type="short sequence motif" description="'KMSKS' region" evidence="12">
    <location>
        <begin position="270"/>
        <end position="274"/>
    </location>
</feature>
<dbReference type="Pfam" id="PF01406">
    <property type="entry name" value="tRNA-synt_1e"/>
    <property type="match status" value="1"/>
</dbReference>
<feature type="domain" description="Cysteinyl-tRNA synthetase class Ia DALR" evidence="14">
    <location>
        <begin position="356"/>
        <end position="422"/>
    </location>
</feature>
<accession>A0A2J0KXU3</accession>
<dbReference type="InterPro" id="IPR032678">
    <property type="entry name" value="tRNA-synt_1_cat_dom"/>
</dbReference>
<evidence type="ECO:0000259" key="14">
    <source>
        <dbReference type="SMART" id="SM00840"/>
    </source>
</evidence>
<evidence type="ECO:0000256" key="9">
    <source>
        <dbReference type="ARBA" id="ARBA00022840"/>
    </source>
</evidence>
<feature type="binding site" evidence="12">
    <location>
        <position position="213"/>
    </location>
    <ligand>
        <name>Zn(2+)</name>
        <dbReference type="ChEBI" id="CHEBI:29105"/>
    </ligand>
</feature>
<evidence type="ECO:0000256" key="10">
    <source>
        <dbReference type="ARBA" id="ARBA00022917"/>
    </source>
</evidence>
<dbReference type="SMART" id="SM00840">
    <property type="entry name" value="DALR_2"/>
    <property type="match status" value="1"/>
</dbReference>